<comment type="caution">
    <text evidence="3">The sequence shown here is derived from an EMBL/GenBank/DDBJ whole genome shotgun (WGS) entry which is preliminary data.</text>
</comment>
<dbReference type="Gene3D" id="3.40.50.2000">
    <property type="entry name" value="Glycogen Phosphorylase B"/>
    <property type="match status" value="2"/>
</dbReference>
<dbReference type="PANTHER" id="PTHR45947">
    <property type="entry name" value="SULFOQUINOVOSYL TRANSFERASE SQD2"/>
    <property type="match status" value="1"/>
</dbReference>
<gene>
    <name evidence="3" type="ORF">GCM10023195_15240</name>
</gene>
<dbReference type="Pfam" id="PF00534">
    <property type="entry name" value="Glycos_transf_1"/>
    <property type="match status" value="1"/>
</dbReference>
<keyword evidence="4" id="KW-1185">Reference proteome</keyword>
<dbReference type="InterPro" id="IPR001296">
    <property type="entry name" value="Glyco_trans_1"/>
</dbReference>
<feature type="domain" description="Glycosyl transferase family 1" evidence="2">
    <location>
        <begin position="214"/>
        <end position="354"/>
    </location>
</feature>
<evidence type="ECO:0000259" key="2">
    <source>
        <dbReference type="Pfam" id="PF00534"/>
    </source>
</evidence>
<evidence type="ECO:0000256" key="1">
    <source>
        <dbReference type="ARBA" id="ARBA00022679"/>
    </source>
</evidence>
<dbReference type="Proteomes" id="UP001500212">
    <property type="component" value="Unassembled WGS sequence"/>
</dbReference>
<evidence type="ECO:0000313" key="3">
    <source>
        <dbReference type="EMBL" id="GAA4604477.1"/>
    </source>
</evidence>
<evidence type="ECO:0000313" key="4">
    <source>
        <dbReference type="Proteomes" id="UP001500212"/>
    </source>
</evidence>
<reference evidence="4" key="1">
    <citation type="journal article" date="2019" name="Int. J. Syst. Evol. Microbiol.">
        <title>The Global Catalogue of Microorganisms (GCM) 10K type strain sequencing project: providing services to taxonomists for standard genome sequencing and annotation.</title>
        <authorList>
            <consortium name="The Broad Institute Genomics Platform"/>
            <consortium name="The Broad Institute Genome Sequencing Center for Infectious Disease"/>
            <person name="Wu L."/>
            <person name="Ma J."/>
        </authorList>
    </citation>
    <scope>NUCLEOTIDE SEQUENCE [LARGE SCALE GENOMIC DNA]</scope>
    <source>
        <strain evidence="4">JCM 17938</strain>
    </source>
</reference>
<name>A0ABP8TCI3_9ACTN</name>
<organism evidence="3 4">
    <name type="scientific">Actinoallomurus liliacearum</name>
    <dbReference type="NCBI Taxonomy" id="1080073"/>
    <lineage>
        <taxon>Bacteria</taxon>
        <taxon>Bacillati</taxon>
        <taxon>Actinomycetota</taxon>
        <taxon>Actinomycetes</taxon>
        <taxon>Streptosporangiales</taxon>
        <taxon>Thermomonosporaceae</taxon>
        <taxon>Actinoallomurus</taxon>
    </lineage>
</organism>
<protein>
    <submittedName>
        <fullName evidence="3">Glycosyltransferase family 4 protein</fullName>
    </submittedName>
</protein>
<dbReference type="EMBL" id="BAABHJ010000004">
    <property type="protein sequence ID" value="GAA4604477.1"/>
    <property type="molecule type" value="Genomic_DNA"/>
</dbReference>
<proteinExistence type="predicted"/>
<keyword evidence="1" id="KW-0808">Transferase</keyword>
<sequence length="397" mass="44637">MEAPSDGRPGIGAIPVPRPTNEGGGLKVALVHDWLTNQGGAERVLWSLHKAFPEAPIYTSVFAPRALPQFARAQVRTSFLQRWPFAATRHQLYPVLRTFAFESFDFSSYDVVISSCSAEAKGIVTRPETPHICYLHTPTRYYWSDHYRYAKNPGFGPLNPVIRLAMPAFIRHMRMWDLAATARVDAFIANSAFVAQRVEKYYRRDAVVIHPPIQTNQFSIKEDGPDDFFLIAGRLVPYKHVDLAVRACRELDLPLVVAGTGSELPRLRAMAGPRTRFTGRVSDEQLAGYYRRARALIHCAEEDFGLIPLESMASGRPVIAFNGGGLQETVVEGRTGTFFDRQTVDSLKDALRRFDGMRFEPEALRHHAARFDEAVFIEKITAFVTALRRRSAEVPTT</sequence>
<dbReference type="SUPFAM" id="SSF53756">
    <property type="entry name" value="UDP-Glycosyltransferase/glycogen phosphorylase"/>
    <property type="match status" value="1"/>
</dbReference>
<dbReference type="PANTHER" id="PTHR45947:SF3">
    <property type="entry name" value="SULFOQUINOVOSYL TRANSFERASE SQD2"/>
    <property type="match status" value="1"/>
</dbReference>
<dbReference type="InterPro" id="IPR050194">
    <property type="entry name" value="Glycosyltransferase_grp1"/>
</dbReference>
<accession>A0ABP8TCI3</accession>